<feature type="domain" description="N-acetyltransferase" evidence="1">
    <location>
        <begin position="12"/>
        <end position="170"/>
    </location>
</feature>
<reference evidence="2 3" key="1">
    <citation type="submission" date="2016-10" db="EMBL/GenBank/DDBJ databases">
        <authorList>
            <person name="de Groot N.N."/>
        </authorList>
    </citation>
    <scope>NUCLEOTIDE SEQUENCE [LARGE SCALE GENOMIC DNA]</scope>
    <source>
        <strain evidence="2 3">DSM 45610</strain>
    </source>
</reference>
<dbReference type="RefSeq" id="WP_091740786.1">
    <property type="nucleotide sequence ID" value="NZ_FNNQ01000011.1"/>
</dbReference>
<sequence>MMQAKGFNTPRLQVRKVEASDLPTLLPIYQSNPTYVEWEGEQSGHYDLSMIERDWQMATSTPGRHLAAIHRKKEDKAIGIVEWLEEHPLDQFPWLGLLIIHGDEQRKGVGHEVVKGFIHYAKETTSWQSLRIAVFEENQPAQTFWQTLGFVPFETVERQLASGVMKRLIKMERLV</sequence>
<dbReference type="PROSITE" id="PS51186">
    <property type="entry name" value="GNAT"/>
    <property type="match status" value="1"/>
</dbReference>
<evidence type="ECO:0000313" key="3">
    <source>
        <dbReference type="Proteomes" id="UP000198534"/>
    </source>
</evidence>
<accession>A0A1H2ZFH2</accession>
<dbReference type="Proteomes" id="UP000198534">
    <property type="component" value="Unassembled WGS sequence"/>
</dbReference>
<dbReference type="AlphaFoldDB" id="A0A1H2ZFH2"/>
<gene>
    <name evidence="2" type="ORF">SAMN05444487_11144</name>
</gene>
<proteinExistence type="predicted"/>
<dbReference type="InterPro" id="IPR000182">
    <property type="entry name" value="GNAT_dom"/>
</dbReference>
<name>A0A1H2ZFH2_9BACL</name>
<dbReference type="PANTHER" id="PTHR43415">
    <property type="entry name" value="SPERMIDINE N(1)-ACETYLTRANSFERASE"/>
    <property type="match status" value="1"/>
</dbReference>
<keyword evidence="3" id="KW-1185">Reference proteome</keyword>
<dbReference type="GO" id="GO:0016747">
    <property type="term" value="F:acyltransferase activity, transferring groups other than amino-acyl groups"/>
    <property type="evidence" value="ECO:0007669"/>
    <property type="project" value="InterPro"/>
</dbReference>
<evidence type="ECO:0000313" key="2">
    <source>
        <dbReference type="EMBL" id="SDX16150.1"/>
    </source>
</evidence>
<dbReference type="CDD" id="cd04301">
    <property type="entry name" value="NAT_SF"/>
    <property type="match status" value="1"/>
</dbReference>
<dbReference type="Pfam" id="PF13302">
    <property type="entry name" value="Acetyltransf_3"/>
    <property type="match status" value="1"/>
</dbReference>
<dbReference type="SUPFAM" id="SSF55729">
    <property type="entry name" value="Acyl-CoA N-acyltransferases (Nat)"/>
    <property type="match status" value="1"/>
</dbReference>
<dbReference type="STRING" id="1048340.SAMN05444487_11144"/>
<evidence type="ECO:0000259" key="1">
    <source>
        <dbReference type="PROSITE" id="PS51186"/>
    </source>
</evidence>
<dbReference type="Gene3D" id="3.40.630.30">
    <property type="match status" value="1"/>
</dbReference>
<dbReference type="EMBL" id="FNNQ01000011">
    <property type="protein sequence ID" value="SDX16150.1"/>
    <property type="molecule type" value="Genomic_DNA"/>
</dbReference>
<dbReference type="OrthoDB" id="9782266at2"/>
<dbReference type="PANTHER" id="PTHR43415:SF3">
    <property type="entry name" value="GNAT-FAMILY ACETYLTRANSFERASE"/>
    <property type="match status" value="1"/>
</dbReference>
<dbReference type="InterPro" id="IPR016181">
    <property type="entry name" value="Acyl_CoA_acyltransferase"/>
</dbReference>
<keyword evidence="2" id="KW-0808">Transferase</keyword>
<organism evidence="2 3">
    <name type="scientific">Marininema mesophilum</name>
    <dbReference type="NCBI Taxonomy" id="1048340"/>
    <lineage>
        <taxon>Bacteria</taxon>
        <taxon>Bacillati</taxon>
        <taxon>Bacillota</taxon>
        <taxon>Bacilli</taxon>
        <taxon>Bacillales</taxon>
        <taxon>Thermoactinomycetaceae</taxon>
        <taxon>Marininema</taxon>
    </lineage>
</organism>
<protein>
    <submittedName>
        <fullName evidence="2">Protein N-acetyltransferase, RimJ/RimL family</fullName>
    </submittedName>
</protein>